<keyword evidence="13" id="KW-1185">Reference proteome</keyword>
<feature type="binding site" evidence="8">
    <location>
        <position position="155"/>
    </location>
    <ligand>
        <name>[4Fe-4S] cluster</name>
        <dbReference type="ChEBI" id="CHEBI:49883"/>
        <label>2</label>
        <note>4Fe-4S-S-AdoMet</note>
    </ligand>
</feature>
<evidence type="ECO:0000256" key="8">
    <source>
        <dbReference type="HAMAP-Rule" id="MF_01865"/>
    </source>
</evidence>
<dbReference type="NCBIfam" id="TIGR01125">
    <property type="entry name" value="30S ribosomal protein S12 methylthiotransferase RimO"/>
    <property type="match status" value="1"/>
</dbReference>
<comment type="similarity">
    <text evidence="8">Belongs to the methylthiotransferase family. RimO subfamily.</text>
</comment>
<evidence type="ECO:0000256" key="5">
    <source>
        <dbReference type="ARBA" id="ARBA00022723"/>
    </source>
</evidence>
<dbReference type="SUPFAM" id="SSF102114">
    <property type="entry name" value="Radical SAM enzymes"/>
    <property type="match status" value="1"/>
</dbReference>
<evidence type="ECO:0000313" key="12">
    <source>
        <dbReference type="EMBL" id="RDE05129.1"/>
    </source>
</evidence>
<dbReference type="GO" id="GO:0051539">
    <property type="term" value="F:4 iron, 4 sulfur cluster binding"/>
    <property type="evidence" value="ECO:0007669"/>
    <property type="project" value="UniProtKB-UniRule"/>
</dbReference>
<dbReference type="SFLD" id="SFLDS00029">
    <property type="entry name" value="Radical_SAM"/>
    <property type="match status" value="1"/>
</dbReference>
<evidence type="ECO:0000259" key="10">
    <source>
        <dbReference type="PROSITE" id="PS51449"/>
    </source>
</evidence>
<feature type="binding site" evidence="8">
    <location>
        <position position="18"/>
    </location>
    <ligand>
        <name>[4Fe-4S] cluster</name>
        <dbReference type="ChEBI" id="CHEBI:49883"/>
        <label>1</label>
    </ligand>
</feature>
<dbReference type="Pfam" id="PF04055">
    <property type="entry name" value="Radical_SAM"/>
    <property type="match status" value="1"/>
</dbReference>
<evidence type="ECO:0000259" key="11">
    <source>
        <dbReference type="PROSITE" id="PS51918"/>
    </source>
</evidence>
<keyword evidence="12" id="KW-0687">Ribonucleoprotein</keyword>
<proteinExistence type="inferred from homology"/>
<dbReference type="PROSITE" id="PS51918">
    <property type="entry name" value="RADICAL_SAM"/>
    <property type="match status" value="1"/>
</dbReference>
<feature type="binding site" evidence="8">
    <location>
        <position position="54"/>
    </location>
    <ligand>
        <name>[4Fe-4S] cluster</name>
        <dbReference type="ChEBI" id="CHEBI:49883"/>
        <label>1</label>
    </ligand>
</feature>
<dbReference type="GO" id="GO:0103039">
    <property type="term" value="F:protein methylthiotransferase activity"/>
    <property type="evidence" value="ECO:0007669"/>
    <property type="project" value="UniProtKB-EC"/>
</dbReference>
<feature type="binding site" evidence="8">
    <location>
        <position position="162"/>
    </location>
    <ligand>
        <name>[4Fe-4S] cluster</name>
        <dbReference type="ChEBI" id="CHEBI:49883"/>
        <label>2</label>
        <note>4Fe-4S-S-AdoMet</note>
    </ligand>
</feature>
<dbReference type="FunFam" id="3.40.50.12160:FF:000002">
    <property type="entry name" value="Ribosomal protein S12 methylthiotransferase RimO"/>
    <property type="match status" value="1"/>
</dbReference>
<evidence type="ECO:0000313" key="13">
    <source>
        <dbReference type="Proteomes" id="UP000253918"/>
    </source>
</evidence>
<dbReference type="InterPro" id="IPR012340">
    <property type="entry name" value="NA-bd_OB-fold"/>
</dbReference>
<dbReference type="PROSITE" id="PS51449">
    <property type="entry name" value="MTTASE_N"/>
    <property type="match status" value="1"/>
</dbReference>
<evidence type="ECO:0000256" key="4">
    <source>
        <dbReference type="ARBA" id="ARBA00022691"/>
    </source>
</evidence>
<dbReference type="PROSITE" id="PS50926">
    <property type="entry name" value="TRAM"/>
    <property type="match status" value="1"/>
</dbReference>
<organism evidence="12 13">
    <name type="scientific">Sphingomonas aracearum</name>
    <dbReference type="NCBI Taxonomy" id="2283317"/>
    <lineage>
        <taxon>Bacteria</taxon>
        <taxon>Pseudomonadati</taxon>
        <taxon>Pseudomonadota</taxon>
        <taxon>Alphaproteobacteria</taxon>
        <taxon>Sphingomonadales</taxon>
        <taxon>Sphingomonadaceae</taxon>
        <taxon>Sphingomonas</taxon>
    </lineage>
</organism>
<keyword evidence="2 8" id="KW-0963">Cytoplasm</keyword>
<dbReference type="AlphaFoldDB" id="A0A369VTG1"/>
<dbReference type="Gene3D" id="3.40.50.12160">
    <property type="entry name" value="Methylthiotransferase, N-terminal domain"/>
    <property type="match status" value="1"/>
</dbReference>
<evidence type="ECO:0000259" key="9">
    <source>
        <dbReference type="PROSITE" id="PS50926"/>
    </source>
</evidence>
<dbReference type="OrthoDB" id="9805215at2"/>
<accession>A0A369VTG1</accession>
<feature type="binding site" evidence="8">
    <location>
        <position position="83"/>
    </location>
    <ligand>
        <name>[4Fe-4S] cluster</name>
        <dbReference type="ChEBI" id="CHEBI:49883"/>
        <label>1</label>
    </ligand>
</feature>
<dbReference type="SMART" id="SM00729">
    <property type="entry name" value="Elp3"/>
    <property type="match status" value="1"/>
</dbReference>
<dbReference type="Gene3D" id="2.40.50.140">
    <property type="entry name" value="Nucleic acid-binding proteins"/>
    <property type="match status" value="1"/>
</dbReference>
<dbReference type="InterPro" id="IPR007197">
    <property type="entry name" value="rSAM"/>
</dbReference>
<dbReference type="Pfam" id="PF18693">
    <property type="entry name" value="TRAM_2"/>
    <property type="match status" value="1"/>
</dbReference>
<dbReference type="InterPro" id="IPR023404">
    <property type="entry name" value="rSAM_horseshoe"/>
</dbReference>
<feature type="domain" description="MTTase N-terminal" evidence="10">
    <location>
        <begin position="9"/>
        <end position="119"/>
    </location>
</feature>
<dbReference type="SFLD" id="SFLDF00274">
    <property type="entry name" value="ribosomal_protein_S12_methylth"/>
    <property type="match status" value="1"/>
</dbReference>
<dbReference type="GO" id="GO:0046872">
    <property type="term" value="F:metal ion binding"/>
    <property type="evidence" value="ECO:0007669"/>
    <property type="project" value="UniProtKB-KW"/>
</dbReference>
<dbReference type="InterPro" id="IPR020612">
    <property type="entry name" value="Methylthiotransferase_CS"/>
</dbReference>
<comment type="cofactor">
    <cofactor evidence="8">
        <name>[4Fe-4S] cluster</name>
        <dbReference type="ChEBI" id="CHEBI:49883"/>
    </cofactor>
    <text evidence="8">Binds 2 [4Fe-4S] clusters. One cluster is coordinated with 3 cysteines and an exchangeable S-adenosyl-L-methionine.</text>
</comment>
<protein>
    <recommendedName>
        <fullName evidence="8">Ribosomal protein uS12 methylthiotransferase RimO</fullName>
        <shortName evidence="8">uS12 MTTase</shortName>
        <shortName evidence="8">uS12 methylthiotransferase</shortName>
        <ecNumber evidence="8">2.8.4.4</ecNumber>
    </recommendedName>
    <alternativeName>
        <fullName evidence="8">Ribosomal protein uS12 (aspartate-C(3))-methylthiotransferase</fullName>
    </alternativeName>
    <alternativeName>
        <fullName evidence="8">Ribosome maturation factor RimO</fullName>
    </alternativeName>
</protein>
<dbReference type="Gene3D" id="3.80.30.20">
    <property type="entry name" value="tm_1862 like domain"/>
    <property type="match status" value="1"/>
</dbReference>
<dbReference type="InterPro" id="IPR038135">
    <property type="entry name" value="Methylthiotransferase_N_sf"/>
</dbReference>
<dbReference type="InterPro" id="IPR013848">
    <property type="entry name" value="Methylthiotransferase_N"/>
</dbReference>
<comment type="function">
    <text evidence="8">Catalyzes the methylthiolation of an aspartic acid residue of ribosomal protein uS12.</text>
</comment>
<keyword evidence="7 8" id="KW-0411">Iron-sulfur</keyword>
<dbReference type="GO" id="GO:0005829">
    <property type="term" value="C:cytosol"/>
    <property type="evidence" value="ECO:0007669"/>
    <property type="project" value="TreeGrafter"/>
</dbReference>
<dbReference type="InterPro" id="IPR005840">
    <property type="entry name" value="Ribosomal_uS12_MeSTrfase_RimO"/>
</dbReference>
<evidence type="ECO:0000256" key="3">
    <source>
        <dbReference type="ARBA" id="ARBA00022679"/>
    </source>
</evidence>
<keyword evidence="12" id="KW-0689">Ribosomal protein</keyword>
<feature type="domain" description="TRAM" evidence="9">
    <location>
        <begin position="381"/>
        <end position="448"/>
    </location>
</feature>
<dbReference type="InterPro" id="IPR006638">
    <property type="entry name" value="Elp3/MiaA/NifB-like_rSAM"/>
</dbReference>
<keyword evidence="1 8" id="KW-0004">4Fe-4S</keyword>
<dbReference type="SFLD" id="SFLDG01061">
    <property type="entry name" value="methylthiotransferase"/>
    <property type="match status" value="1"/>
</dbReference>
<dbReference type="GO" id="GO:0005840">
    <property type="term" value="C:ribosome"/>
    <property type="evidence" value="ECO:0007669"/>
    <property type="project" value="UniProtKB-KW"/>
</dbReference>
<dbReference type="PANTHER" id="PTHR43837:SF1">
    <property type="entry name" value="RIBOSOMAL PROTEIN US12 METHYLTHIOTRANSFERASE RIMO"/>
    <property type="match status" value="1"/>
</dbReference>
<dbReference type="CDD" id="cd01335">
    <property type="entry name" value="Radical_SAM"/>
    <property type="match status" value="1"/>
</dbReference>
<evidence type="ECO:0000256" key="6">
    <source>
        <dbReference type="ARBA" id="ARBA00023004"/>
    </source>
</evidence>
<keyword evidence="6 8" id="KW-0408">Iron</keyword>
<dbReference type="HAMAP" id="MF_01865">
    <property type="entry name" value="MTTase_RimO"/>
    <property type="match status" value="1"/>
</dbReference>
<comment type="caution">
    <text evidence="12">The sequence shown here is derived from an EMBL/GenBank/DDBJ whole genome shotgun (WGS) entry which is preliminary data.</text>
</comment>
<dbReference type="PROSITE" id="PS01278">
    <property type="entry name" value="MTTASE_RADICAL"/>
    <property type="match status" value="1"/>
</dbReference>
<dbReference type="NCBIfam" id="TIGR00089">
    <property type="entry name" value="MiaB/RimO family radical SAM methylthiotransferase"/>
    <property type="match status" value="1"/>
</dbReference>
<evidence type="ECO:0000256" key="2">
    <source>
        <dbReference type="ARBA" id="ARBA00022490"/>
    </source>
</evidence>
<dbReference type="InterPro" id="IPR002792">
    <property type="entry name" value="TRAM_dom"/>
</dbReference>
<reference evidence="12 13" key="1">
    <citation type="submission" date="2018-07" db="EMBL/GenBank/DDBJ databases">
        <title>a novel species of Sphingomonas isolated from the rhizosphere soil of Araceae plant.</title>
        <authorList>
            <person name="Zhiyong W."/>
            <person name="Qinglan Z."/>
            <person name="Zhiwei F."/>
            <person name="Ding X."/>
            <person name="Gejiao W."/>
            <person name="Shixue Z."/>
        </authorList>
    </citation>
    <scope>NUCLEOTIDE SEQUENCE [LARGE SCALE GENOMIC DNA]</scope>
    <source>
        <strain evidence="12 13">WZY 27</strain>
    </source>
</reference>
<dbReference type="PANTHER" id="PTHR43837">
    <property type="entry name" value="RIBOSOMAL PROTEIN S12 METHYLTHIOTRANSFERASE RIMO"/>
    <property type="match status" value="1"/>
</dbReference>
<dbReference type="InterPro" id="IPR058240">
    <property type="entry name" value="rSAM_sf"/>
</dbReference>
<name>A0A369VTG1_9SPHN</name>
<keyword evidence="3 8" id="KW-0808">Transferase</keyword>
<dbReference type="GO" id="GO:0035599">
    <property type="term" value="F:aspartic acid methylthiotransferase activity"/>
    <property type="evidence" value="ECO:0007669"/>
    <property type="project" value="TreeGrafter"/>
</dbReference>
<dbReference type="GO" id="GO:0006400">
    <property type="term" value="P:tRNA modification"/>
    <property type="evidence" value="ECO:0007669"/>
    <property type="project" value="InterPro"/>
</dbReference>
<dbReference type="SFLD" id="SFLDG01082">
    <property type="entry name" value="B12-binding_domain_containing"/>
    <property type="match status" value="1"/>
</dbReference>
<dbReference type="Pfam" id="PF00919">
    <property type="entry name" value="UPF0004"/>
    <property type="match status" value="1"/>
</dbReference>
<dbReference type="InterPro" id="IPR005839">
    <property type="entry name" value="Methylthiotransferase"/>
</dbReference>
<dbReference type="RefSeq" id="WP_114687200.1">
    <property type="nucleotide sequence ID" value="NZ_QQNB01000002.1"/>
</dbReference>
<dbReference type="FunFam" id="3.80.30.20:FF:000001">
    <property type="entry name" value="tRNA-2-methylthio-N(6)-dimethylallyladenosine synthase 2"/>
    <property type="match status" value="1"/>
</dbReference>
<keyword evidence="4 8" id="KW-0949">S-adenosyl-L-methionine</keyword>
<feature type="binding site" evidence="8">
    <location>
        <position position="159"/>
    </location>
    <ligand>
        <name>[4Fe-4S] cluster</name>
        <dbReference type="ChEBI" id="CHEBI:49883"/>
        <label>2</label>
        <note>4Fe-4S-S-AdoMet</note>
    </ligand>
</feature>
<keyword evidence="5 8" id="KW-0479">Metal-binding</keyword>
<comment type="subcellular location">
    <subcellularLocation>
        <location evidence="8">Cytoplasm</location>
    </subcellularLocation>
</comment>
<dbReference type="EMBL" id="QQNB01000002">
    <property type="protein sequence ID" value="RDE05129.1"/>
    <property type="molecule type" value="Genomic_DNA"/>
</dbReference>
<dbReference type="Proteomes" id="UP000253918">
    <property type="component" value="Unassembled WGS sequence"/>
</dbReference>
<gene>
    <name evidence="8" type="primary">rimO</name>
    <name evidence="12" type="ORF">DVW87_07545</name>
</gene>
<comment type="catalytic activity">
    <reaction evidence="8">
        <text>L-aspartate(89)-[ribosomal protein uS12]-hydrogen + (sulfur carrier)-SH + AH2 + 2 S-adenosyl-L-methionine = 3-methylsulfanyl-L-aspartate(89)-[ribosomal protein uS12]-hydrogen + (sulfur carrier)-H + 5'-deoxyadenosine + L-methionine + A + S-adenosyl-L-homocysteine + 2 H(+)</text>
        <dbReference type="Rhea" id="RHEA:37087"/>
        <dbReference type="Rhea" id="RHEA-COMP:10460"/>
        <dbReference type="Rhea" id="RHEA-COMP:10461"/>
        <dbReference type="Rhea" id="RHEA-COMP:14737"/>
        <dbReference type="Rhea" id="RHEA-COMP:14739"/>
        <dbReference type="ChEBI" id="CHEBI:13193"/>
        <dbReference type="ChEBI" id="CHEBI:15378"/>
        <dbReference type="ChEBI" id="CHEBI:17319"/>
        <dbReference type="ChEBI" id="CHEBI:17499"/>
        <dbReference type="ChEBI" id="CHEBI:29917"/>
        <dbReference type="ChEBI" id="CHEBI:29961"/>
        <dbReference type="ChEBI" id="CHEBI:57844"/>
        <dbReference type="ChEBI" id="CHEBI:57856"/>
        <dbReference type="ChEBI" id="CHEBI:59789"/>
        <dbReference type="ChEBI" id="CHEBI:64428"/>
        <dbReference type="ChEBI" id="CHEBI:73599"/>
        <dbReference type="EC" id="2.8.4.4"/>
    </reaction>
</comment>
<dbReference type="EC" id="2.8.4.4" evidence="8"/>
<sequence length="448" mass="49202">MATVLPSPPRVGMVSLGCPKNLVDSERILSKLRSDGYQMSPDYAGADIVLVNTCGFLDSAKEESLEAIGEAIAENGRVIVTGCMGQEAEAIRARFPQVLAVTGAHQYEQVVEAVHEAAPPARSAYLDLVPGGAVELTDLKLTPRHYSYLKISEGCNHGCTFCIIPSLRGDLASRRPDAILREAEKLVEAGTRELLVISQDTSAYGVDIKHHPRMWKGAEVRAHMTDLARELGRIAPWVRLHYVYPYPHVDQVIPLMAEGLVLPYLDIPFQHASRNVLKLMRRPANEAKVLERIHKWREICPDIAIRSTFVVGFPGETEADFQYLLDWLDEAQLDRVGAFRFEPVEGAAANLLPDHVPEEVKEERYARIMEKTAAISAAKLQAKIGRSLEVLVDAVDAETGGATGRSQADAPEIDGEVHLRDAGHLAVGDFARVTIEDADEHDLYGVPA</sequence>
<evidence type="ECO:0000256" key="1">
    <source>
        <dbReference type="ARBA" id="ARBA00022485"/>
    </source>
</evidence>
<feature type="domain" description="Radical SAM core" evidence="11">
    <location>
        <begin position="141"/>
        <end position="378"/>
    </location>
</feature>
<evidence type="ECO:0000256" key="7">
    <source>
        <dbReference type="ARBA" id="ARBA00023014"/>
    </source>
</evidence>